<dbReference type="STRING" id="1648404.CP97_04015"/>
<accession>A0A0H4VWD4</accession>
<organism evidence="2 3">
    <name type="scientific">Aurantiacibacter atlanticus</name>
    <dbReference type="NCBI Taxonomy" id="1648404"/>
    <lineage>
        <taxon>Bacteria</taxon>
        <taxon>Pseudomonadati</taxon>
        <taxon>Pseudomonadota</taxon>
        <taxon>Alphaproteobacteria</taxon>
        <taxon>Sphingomonadales</taxon>
        <taxon>Erythrobacteraceae</taxon>
        <taxon>Aurantiacibacter</taxon>
    </lineage>
</organism>
<dbReference type="RefSeq" id="WP_048884890.1">
    <property type="nucleotide sequence ID" value="NZ_CP011310.1"/>
</dbReference>
<proteinExistence type="predicted"/>
<feature type="signal peptide" evidence="1">
    <location>
        <begin position="1"/>
        <end position="20"/>
    </location>
</feature>
<keyword evidence="1" id="KW-0732">Signal</keyword>
<dbReference type="EMBL" id="CP011310">
    <property type="protein sequence ID" value="AKQ41378.1"/>
    <property type="molecule type" value="Genomic_DNA"/>
</dbReference>
<gene>
    <name evidence="2" type="ORF">CP97_04015</name>
</gene>
<dbReference type="OrthoDB" id="9942239at2"/>
<reference evidence="2 3" key="1">
    <citation type="journal article" date="2015" name="Int. J. Syst. Evol. Microbiol.">
        <title>Erythrobacter atlanticus sp. nov., a bacterium from ocean sediment able to degrade polycyclic aromatic hydrocarbons.</title>
        <authorList>
            <person name="Zhuang L."/>
            <person name="Liu Y."/>
            <person name="Wang L."/>
            <person name="Wang W."/>
            <person name="Shao Z."/>
        </authorList>
    </citation>
    <scope>NUCLEOTIDE SEQUENCE [LARGE SCALE GENOMIC DNA]</scope>
    <source>
        <strain evidence="3">s21-N3</strain>
    </source>
</reference>
<name>A0A0H4VWD4_9SPHN</name>
<keyword evidence="3" id="KW-1185">Reference proteome</keyword>
<evidence type="ECO:0000313" key="2">
    <source>
        <dbReference type="EMBL" id="AKQ41378.1"/>
    </source>
</evidence>
<feature type="chain" id="PRO_5005212249" description="OmpA-like domain-containing protein" evidence="1">
    <location>
        <begin position="21"/>
        <end position="132"/>
    </location>
</feature>
<dbReference type="PATRIC" id="fig|1648404.4.peg.843"/>
<protein>
    <recommendedName>
        <fullName evidence="4">OmpA-like domain-containing protein</fullName>
    </recommendedName>
</protein>
<evidence type="ECO:0008006" key="4">
    <source>
        <dbReference type="Google" id="ProtNLM"/>
    </source>
</evidence>
<dbReference type="AlphaFoldDB" id="A0A0H4VWD4"/>
<dbReference type="KEGG" id="ery:CP97_04015"/>
<dbReference type="Proteomes" id="UP000059113">
    <property type="component" value="Chromosome"/>
</dbReference>
<sequence length="132" mass="14082">MIRVPAAVAALALLAVPAAAQDRGIFLFDFANDENASRVQMAEQVVEDAQDIGDAAVVLCAGSTGNRGRDQRREVMALLVEAGAARHRLLDAGTCTPQIAGSSRQAIGENRVWLALTTATFLERYQREAMGL</sequence>
<evidence type="ECO:0000313" key="3">
    <source>
        <dbReference type="Proteomes" id="UP000059113"/>
    </source>
</evidence>
<reference evidence="3" key="2">
    <citation type="submission" date="2015-04" db="EMBL/GenBank/DDBJ databases">
        <title>The complete genome sequence of Erythrobacter sp. s21-N3.</title>
        <authorList>
            <person name="Zhuang L."/>
            <person name="Liu Y."/>
            <person name="Shao Z."/>
        </authorList>
    </citation>
    <scope>NUCLEOTIDE SEQUENCE [LARGE SCALE GENOMIC DNA]</scope>
    <source>
        <strain evidence="3">s21-N3</strain>
    </source>
</reference>
<evidence type="ECO:0000256" key="1">
    <source>
        <dbReference type="SAM" id="SignalP"/>
    </source>
</evidence>